<evidence type="ECO:0000256" key="9">
    <source>
        <dbReference type="ARBA" id="ARBA00022989"/>
    </source>
</evidence>
<keyword evidence="11" id="KW-0472">Membrane</keyword>
<dbReference type="Proteomes" id="UP000289857">
    <property type="component" value="Unassembled WGS sequence"/>
</dbReference>
<keyword evidence="7 14" id="KW-0732">Signal</keyword>
<keyword evidence="10" id="KW-0482">Metalloprotease</keyword>
<evidence type="ECO:0000256" key="1">
    <source>
        <dbReference type="ARBA" id="ARBA00001936"/>
    </source>
</evidence>
<dbReference type="GO" id="GO:0016020">
    <property type="term" value="C:membrane"/>
    <property type="evidence" value="ECO:0007669"/>
    <property type="project" value="UniProtKB-SubCell"/>
</dbReference>
<evidence type="ECO:0000256" key="6">
    <source>
        <dbReference type="ARBA" id="ARBA00022723"/>
    </source>
</evidence>
<keyword evidence="8" id="KW-0378">Hydrolase</keyword>
<dbReference type="Pfam" id="PF01963">
    <property type="entry name" value="TraB_PrgY_gumN"/>
    <property type="match status" value="1"/>
</dbReference>
<dbReference type="PANTHER" id="PTHR31120">
    <property type="entry name" value="METALLOPROTEASE TIKI"/>
    <property type="match status" value="1"/>
</dbReference>
<organism evidence="15 16">
    <name type="scientific">Flavobacterium stagni</name>
    <dbReference type="NCBI Taxonomy" id="2506421"/>
    <lineage>
        <taxon>Bacteria</taxon>
        <taxon>Pseudomonadati</taxon>
        <taxon>Bacteroidota</taxon>
        <taxon>Flavobacteriia</taxon>
        <taxon>Flavobacteriales</taxon>
        <taxon>Flavobacteriaceae</taxon>
        <taxon>Flavobacterium</taxon>
    </lineage>
</organism>
<dbReference type="AlphaFoldDB" id="A0A4Q1KB07"/>
<proteinExistence type="predicted"/>
<keyword evidence="16" id="KW-1185">Reference proteome</keyword>
<evidence type="ECO:0000256" key="7">
    <source>
        <dbReference type="ARBA" id="ARBA00022729"/>
    </source>
</evidence>
<evidence type="ECO:0000256" key="12">
    <source>
        <dbReference type="ARBA" id="ARBA00023180"/>
    </source>
</evidence>
<dbReference type="InterPro" id="IPR002816">
    <property type="entry name" value="TraB/PrgY/GumN_fam"/>
</dbReference>
<evidence type="ECO:0000256" key="14">
    <source>
        <dbReference type="SAM" id="SignalP"/>
    </source>
</evidence>
<keyword evidence="5" id="KW-0812">Transmembrane</keyword>
<comment type="cofactor">
    <cofactor evidence="2">
        <name>Co(2+)</name>
        <dbReference type="ChEBI" id="CHEBI:48828"/>
    </cofactor>
</comment>
<evidence type="ECO:0000256" key="2">
    <source>
        <dbReference type="ARBA" id="ARBA00001941"/>
    </source>
</evidence>
<dbReference type="GO" id="GO:0046872">
    <property type="term" value="F:metal ion binding"/>
    <property type="evidence" value="ECO:0007669"/>
    <property type="project" value="UniProtKB-KW"/>
</dbReference>
<evidence type="ECO:0000313" key="15">
    <source>
        <dbReference type="EMBL" id="RXR24085.1"/>
    </source>
</evidence>
<name>A0A4Q1KB07_9FLAO</name>
<evidence type="ECO:0000256" key="3">
    <source>
        <dbReference type="ARBA" id="ARBA00004479"/>
    </source>
</evidence>
<dbReference type="CDD" id="cd14789">
    <property type="entry name" value="Tiki"/>
    <property type="match status" value="1"/>
</dbReference>
<evidence type="ECO:0000313" key="16">
    <source>
        <dbReference type="Proteomes" id="UP000289857"/>
    </source>
</evidence>
<dbReference type="EMBL" id="SBKN01000001">
    <property type="protein sequence ID" value="RXR24085.1"/>
    <property type="molecule type" value="Genomic_DNA"/>
</dbReference>
<evidence type="ECO:0000256" key="5">
    <source>
        <dbReference type="ARBA" id="ARBA00022692"/>
    </source>
</evidence>
<comment type="subcellular location">
    <subcellularLocation>
        <location evidence="3">Membrane</location>
        <topology evidence="3">Single-pass type I membrane protein</topology>
    </subcellularLocation>
</comment>
<dbReference type="GO" id="GO:0006508">
    <property type="term" value="P:proteolysis"/>
    <property type="evidence" value="ECO:0007669"/>
    <property type="project" value="UniProtKB-KW"/>
</dbReference>
<evidence type="ECO:0000256" key="11">
    <source>
        <dbReference type="ARBA" id="ARBA00023136"/>
    </source>
</evidence>
<keyword evidence="6" id="KW-0479">Metal-binding</keyword>
<keyword evidence="9" id="KW-1133">Transmembrane helix</keyword>
<evidence type="ECO:0000256" key="13">
    <source>
        <dbReference type="SAM" id="MobiDB-lite"/>
    </source>
</evidence>
<dbReference type="GO" id="GO:0030178">
    <property type="term" value="P:negative regulation of Wnt signaling pathway"/>
    <property type="evidence" value="ECO:0007669"/>
    <property type="project" value="InterPro"/>
</dbReference>
<comment type="caution">
    <text evidence="15">The sequence shown here is derived from an EMBL/GenBank/DDBJ whole genome shotgun (WGS) entry which is preliminary data.</text>
</comment>
<keyword evidence="12" id="KW-0325">Glycoprotein</keyword>
<accession>A0A4Q1KB07</accession>
<evidence type="ECO:0000256" key="8">
    <source>
        <dbReference type="ARBA" id="ARBA00022801"/>
    </source>
</evidence>
<dbReference type="OrthoDB" id="9798714at2"/>
<feature type="signal peptide" evidence="14">
    <location>
        <begin position="1"/>
        <end position="20"/>
    </location>
</feature>
<protein>
    <submittedName>
        <fullName evidence="15">TraB/GumN family protein</fullName>
    </submittedName>
</protein>
<dbReference type="PANTHER" id="PTHR31120:SF6">
    <property type="entry name" value="METALLOPROTEASE TIKI HOMOLOG"/>
    <property type="match status" value="1"/>
</dbReference>
<evidence type="ECO:0000256" key="10">
    <source>
        <dbReference type="ARBA" id="ARBA00023049"/>
    </source>
</evidence>
<gene>
    <name evidence="15" type="ORF">EQG61_01210</name>
</gene>
<dbReference type="GO" id="GO:0004222">
    <property type="term" value="F:metalloendopeptidase activity"/>
    <property type="evidence" value="ECO:0007669"/>
    <property type="project" value="TreeGrafter"/>
</dbReference>
<reference evidence="16" key="1">
    <citation type="submission" date="2019-01" db="EMBL/GenBank/DDBJ databases">
        <title>Cytophagaceae bacterium strain CAR-16.</title>
        <authorList>
            <person name="Chen W.-M."/>
        </authorList>
    </citation>
    <scope>NUCLEOTIDE SEQUENCE [LARGE SCALE GENOMIC DNA]</scope>
    <source>
        <strain evidence="16">WWJ-16</strain>
    </source>
</reference>
<feature type="region of interest" description="Disordered" evidence="13">
    <location>
        <begin position="1207"/>
        <end position="1226"/>
    </location>
</feature>
<keyword evidence="4" id="KW-0645">Protease</keyword>
<sequence>MLKTAIRLVVLLLLSCSVHAQFEKSLLWEISGNGLKKKSYVYGTFHVSEKISYHLSDAFYQHLLEADIVSNESNPETWDILFDLALGEANFNQESHQLFSDNILKGADKQKIPGLFANMNYFSNMTSGNDGESADYRENTVLDMFIFQTAKKYNKKIVGLENAKESYLALNRYEKTRNYDEDETEENSEEAEEKRAVLAKIIKGKSAYLALKDFYREKDIVMLDSLSKLTDGPKKHKILILDRNYIMAKSIDSLARQGSLFSAVGAAHLAGKEGVLQLLIDKGYTVKPVLGPLTKKGEAQKKVLEELYVTPKTKPSASQDNMIQAVSFDLDLEFGPMKSTLDISNGGVLNITRLPLNDFMVKRKDKFNPKTIDSLLYEFIPGKILEKKDIAEESFVGYDVRNKSKTGNYQHFRFYVTPLEIISICMVGPNDYVKKFEQSIYDRIKIKGFGKNWATVSPSKGGFSVNLPEYCVQYGNSEKFDSNVTFQAYDPTEKGYYFVLEQTMNDFENLDDAFFQHGRLHNEFYMNHELKETATFDEKTTVFESANDSESHKYRLKSFIKGNKYYLLGAVDSGEENTRKFFDSFTIAPFKLQKTTVHRDTVCKYTVEIPEKVNESKILGVSRSEMYRFMPKSLRENRINTSFNSHSGQRVSINELYIGRYNQLSSIDSLKINTLNYLEIEEEDNDSIPDADPLHSKWDTYFKTKKKSKVTLIDFKQDTEQNAHILDAIITKTDAAQAIKVRVITNKNRQVMLKTLVDKDYKNDDAFIEKVYSSFRMEPNEGAGFLDDKVQLFMDEARSETDSIRKLAFENIYSLSLKESDFERIKNFIDTFSFKDKEIEGKSTLYSELSHLKNPEIETYLEAKYKEEGVKSIEQLAILNALASHETEKSFKTILQLMEYDLPVSEDSSEIYQLFGHLRKKPEISKVLFPDIFQFYGIDEYNKPIILFCNELLEKKLGSPKKIAAFQKIILTHSKLEYKRMVNRQEKKAANADEDGEDNYIEDYVVAAEGEEEGENTQYSDLLNYISLLYHLPSNKNVDELLEKMKKIDDPSLQLEIVQLEMAHNKTTKERLQSALENPKSKFNTILLLQQKDDFNLLDALKDDEISEAAMLFFDKVGAKDKVQFLEKRTTQKDGHDLVFYFYQTQPMKDGKPSGTKVFHAMAFVVKNGKILPQVFKSPVVEDIDEENTVEKLMPIIMNETLNENRPMANYRKDSNNYNPLMDYED</sequence>
<dbReference type="InterPro" id="IPR040230">
    <property type="entry name" value="TIKI1/2-like"/>
</dbReference>
<evidence type="ECO:0000256" key="4">
    <source>
        <dbReference type="ARBA" id="ARBA00022670"/>
    </source>
</evidence>
<feature type="chain" id="PRO_5020368012" evidence="14">
    <location>
        <begin position="21"/>
        <end position="1226"/>
    </location>
</feature>
<comment type="cofactor">
    <cofactor evidence="1">
        <name>Mn(2+)</name>
        <dbReference type="ChEBI" id="CHEBI:29035"/>
    </cofactor>
</comment>